<dbReference type="PANTHER" id="PTHR11183">
    <property type="entry name" value="GLYCOGENIN SUBFAMILY MEMBER"/>
    <property type="match status" value="1"/>
</dbReference>
<proteinExistence type="predicted"/>
<dbReference type="AlphaFoldDB" id="A0AAD5UDB0"/>
<dbReference type="SUPFAM" id="SSF53448">
    <property type="entry name" value="Nucleotide-diphospho-sugar transferases"/>
    <property type="match status" value="1"/>
</dbReference>
<dbReference type="Proteomes" id="UP001210925">
    <property type="component" value="Unassembled WGS sequence"/>
</dbReference>
<sequence>MKALTSKKVKYILVGWKHKSHPKNATEISIPKRAYMFYVTNKNYGCCVMVFAQRFKLFKSDPTIDVVALVTGLDEQLMVNMRDLGIKVIEVDALKSSHAENEISDYYLESVTKFQIFKNWGYDKFVFLDADSILMGNIDHLFDLPEIPTFWTPRAYWLGEELQPAFTSILIVGKPSEDIFNASVALSKTDNSLFDMDVLNKLYRHQVGLLPNIYGLTNWAFWNVGDEPAEYRNHLEELHKNLKLVHFTGVQDGGYGKPWNTDRKKPEDYHQRKFYYELFDIFYSHYNQVCPN</sequence>
<evidence type="ECO:0000313" key="1">
    <source>
        <dbReference type="EMBL" id="KAJ3254842.1"/>
    </source>
</evidence>
<dbReference type="InterPro" id="IPR050587">
    <property type="entry name" value="GNT1/Glycosyltrans_8"/>
</dbReference>
<reference evidence="1" key="1">
    <citation type="submission" date="2020-05" db="EMBL/GenBank/DDBJ databases">
        <title>Phylogenomic resolution of chytrid fungi.</title>
        <authorList>
            <person name="Stajich J.E."/>
            <person name="Amses K."/>
            <person name="Simmons R."/>
            <person name="Seto K."/>
            <person name="Myers J."/>
            <person name="Bonds A."/>
            <person name="Quandt C.A."/>
            <person name="Barry K."/>
            <person name="Liu P."/>
            <person name="Grigoriev I."/>
            <person name="Longcore J.E."/>
            <person name="James T.Y."/>
        </authorList>
    </citation>
    <scope>NUCLEOTIDE SEQUENCE</scope>
    <source>
        <strain evidence="1">PLAUS21</strain>
    </source>
</reference>
<name>A0AAD5UDB0_9FUNG</name>
<gene>
    <name evidence="1" type="ORF">HK103_006832</name>
</gene>
<comment type="caution">
    <text evidence="1">The sequence shown here is derived from an EMBL/GenBank/DDBJ whole genome shotgun (WGS) entry which is preliminary data.</text>
</comment>
<organism evidence="1 2">
    <name type="scientific">Boothiomyces macroporosus</name>
    <dbReference type="NCBI Taxonomy" id="261099"/>
    <lineage>
        <taxon>Eukaryota</taxon>
        <taxon>Fungi</taxon>
        <taxon>Fungi incertae sedis</taxon>
        <taxon>Chytridiomycota</taxon>
        <taxon>Chytridiomycota incertae sedis</taxon>
        <taxon>Chytridiomycetes</taxon>
        <taxon>Rhizophydiales</taxon>
        <taxon>Terramycetaceae</taxon>
        <taxon>Boothiomyces</taxon>
    </lineage>
</organism>
<evidence type="ECO:0000313" key="2">
    <source>
        <dbReference type="Proteomes" id="UP001210925"/>
    </source>
</evidence>
<accession>A0AAD5UDB0</accession>
<dbReference type="Gene3D" id="3.90.550.10">
    <property type="entry name" value="Spore Coat Polysaccharide Biosynthesis Protein SpsA, Chain A"/>
    <property type="match status" value="1"/>
</dbReference>
<protein>
    <submittedName>
        <fullName evidence="1">Uncharacterized protein</fullName>
    </submittedName>
</protein>
<dbReference type="InterPro" id="IPR029044">
    <property type="entry name" value="Nucleotide-diphossugar_trans"/>
</dbReference>
<dbReference type="EMBL" id="JADGKB010000077">
    <property type="protein sequence ID" value="KAJ3254842.1"/>
    <property type="molecule type" value="Genomic_DNA"/>
</dbReference>
<keyword evidence="2" id="KW-1185">Reference proteome</keyword>